<dbReference type="GO" id="GO:0005634">
    <property type="term" value="C:nucleus"/>
    <property type="evidence" value="ECO:0007669"/>
    <property type="project" value="TreeGrafter"/>
</dbReference>
<dbReference type="InterPro" id="IPR012308">
    <property type="entry name" value="DNA_ligase_ATP-dep_N"/>
</dbReference>
<sequence length="473" mass="50836">MSKRSLAASPPTPRKRKPKIASDQSNLDTFFRKAEASAKSNSKPEDVYYKAGPSAARVNLNTVTEDETFARQLAEEDGVDIDSPVRKIGQGTWKTTPSKAKLLAEVIDVDLLDDPPPSSGAQTAKASSATNQRGTERSTNEESHAESSTMAMNPVDLANQDLQHFSLSVDPLDYSLDTCPWSDGMAAPYSFLALTLSTLSSTRSRIIILNTLTNALRTIIKYHPASLCSAVYLLSNSLAPPYEPLELGLGPSIVSKAIQDVSGVTPTALKRLYNITGDPGDVAFEAKSNVRTLIPHPPLRIINVYNSLLKIARVKGVGAAKQKQSIVQKLLIAAKGEEVRYLVRTLGQNLRVGAVRTSILIALARAVVLTAPSNSILSTAPKLSSLASPIPSPADIQSLSPNHEKKLGSAGASKQELNILYSQAEATLKKVYVQRPNYDHITAALLEVGLEGLAERLPLTVGEWSTVRSPKLT</sequence>
<keyword evidence="2" id="KW-0436">Ligase</keyword>
<organism evidence="5 6">
    <name type="scientific">Hermanssonia centrifuga</name>
    <dbReference type="NCBI Taxonomy" id="98765"/>
    <lineage>
        <taxon>Eukaryota</taxon>
        <taxon>Fungi</taxon>
        <taxon>Dikarya</taxon>
        <taxon>Basidiomycota</taxon>
        <taxon>Agaricomycotina</taxon>
        <taxon>Agaricomycetes</taxon>
        <taxon>Polyporales</taxon>
        <taxon>Meruliaceae</taxon>
        <taxon>Hermanssonia</taxon>
    </lineage>
</organism>
<evidence type="ECO:0000256" key="3">
    <source>
        <dbReference type="SAM" id="MobiDB-lite"/>
    </source>
</evidence>
<protein>
    <recommendedName>
        <fullName evidence="4">DNA ligase ATP-dependent N-terminal domain-containing protein</fullName>
    </recommendedName>
</protein>
<dbReference type="Proteomes" id="UP000186601">
    <property type="component" value="Unassembled WGS sequence"/>
</dbReference>
<dbReference type="OrthoDB" id="206088at2759"/>
<dbReference type="GO" id="GO:0006281">
    <property type="term" value="P:DNA repair"/>
    <property type="evidence" value="ECO:0007669"/>
    <property type="project" value="InterPro"/>
</dbReference>
<feature type="compositionally biased region" description="Basic and acidic residues" evidence="3">
    <location>
        <begin position="134"/>
        <end position="145"/>
    </location>
</feature>
<feature type="domain" description="DNA ligase ATP-dependent N-terminal" evidence="4">
    <location>
        <begin position="188"/>
        <end position="364"/>
    </location>
</feature>
<feature type="region of interest" description="Disordered" evidence="3">
    <location>
        <begin position="113"/>
        <end position="149"/>
    </location>
</feature>
<reference evidence="5 6" key="1">
    <citation type="submission" date="2018-02" db="EMBL/GenBank/DDBJ databases">
        <title>Genome sequence of the basidiomycete white-rot fungus Phlebia centrifuga.</title>
        <authorList>
            <person name="Granchi Z."/>
            <person name="Peng M."/>
            <person name="de Vries R.P."/>
            <person name="Hilden K."/>
            <person name="Makela M.R."/>
            <person name="Grigoriev I."/>
            <person name="Riley R."/>
        </authorList>
    </citation>
    <scope>NUCLEOTIDE SEQUENCE [LARGE SCALE GENOMIC DNA]</scope>
    <source>
        <strain evidence="5 6">FBCC195</strain>
    </source>
</reference>
<evidence type="ECO:0000313" key="6">
    <source>
        <dbReference type="Proteomes" id="UP000186601"/>
    </source>
</evidence>
<name>A0A2R6NQ29_9APHY</name>
<dbReference type="GO" id="GO:0006310">
    <property type="term" value="P:DNA recombination"/>
    <property type="evidence" value="ECO:0007669"/>
    <property type="project" value="InterPro"/>
</dbReference>
<evidence type="ECO:0000259" key="4">
    <source>
        <dbReference type="Pfam" id="PF04675"/>
    </source>
</evidence>
<dbReference type="Gene3D" id="1.10.3260.10">
    <property type="entry name" value="DNA ligase, ATP-dependent, N-terminal domain"/>
    <property type="match status" value="1"/>
</dbReference>
<comment type="caution">
    <text evidence="5">The sequence shown here is derived from an EMBL/GenBank/DDBJ whole genome shotgun (WGS) entry which is preliminary data.</text>
</comment>
<dbReference type="AlphaFoldDB" id="A0A2R6NQ29"/>
<accession>A0A2R6NQ29</accession>
<dbReference type="GO" id="GO:0006273">
    <property type="term" value="P:lagging strand elongation"/>
    <property type="evidence" value="ECO:0007669"/>
    <property type="project" value="TreeGrafter"/>
</dbReference>
<dbReference type="EMBL" id="MLYV02000975">
    <property type="protein sequence ID" value="PSR74627.1"/>
    <property type="molecule type" value="Genomic_DNA"/>
</dbReference>
<dbReference type="SUPFAM" id="SSF117018">
    <property type="entry name" value="ATP-dependent DNA ligase DNA-binding domain"/>
    <property type="match status" value="1"/>
</dbReference>
<evidence type="ECO:0000313" key="5">
    <source>
        <dbReference type="EMBL" id="PSR74627.1"/>
    </source>
</evidence>
<dbReference type="STRING" id="98765.A0A2R6NQ29"/>
<feature type="region of interest" description="Disordered" evidence="3">
    <location>
        <begin position="1"/>
        <end position="26"/>
    </location>
</feature>
<dbReference type="PANTHER" id="PTHR45674">
    <property type="entry name" value="DNA LIGASE 1/3 FAMILY MEMBER"/>
    <property type="match status" value="1"/>
</dbReference>
<proteinExistence type="inferred from homology"/>
<gene>
    <name evidence="5" type="ORF">PHLCEN_2v9693</name>
</gene>
<dbReference type="Pfam" id="PF04675">
    <property type="entry name" value="DNA_ligase_A_N"/>
    <property type="match status" value="1"/>
</dbReference>
<dbReference type="GO" id="GO:0003910">
    <property type="term" value="F:DNA ligase (ATP) activity"/>
    <property type="evidence" value="ECO:0007669"/>
    <property type="project" value="InterPro"/>
</dbReference>
<comment type="similarity">
    <text evidence="1">Belongs to the ATP-dependent DNA ligase family.</text>
</comment>
<dbReference type="PANTHER" id="PTHR45674:SF9">
    <property type="entry name" value="DNA LIGASE 3"/>
    <property type="match status" value="1"/>
</dbReference>
<evidence type="ECO:0000256" key="2">
    <source>
        <dbReference type="ARBA" id="ARBA00022598"/>
    </source>
</evidence>
<feature type="compositionally biased region" description="Polar residues" evidence="3">
    <location>
        <begin position="120"/>
        <end position="133"/>
    </location>
</feature>
<keyword evidence="6" id="KW-1185">Reference proteome</keyword>
<dbReference type="GO" id="GO:0003677">
    <property type="term" value="F:DNA binding"/>
    <property type="evidence" value="ECO:0007669"/>
    <property type="project" value="InterPro"/>
</dbReference>
<dbReference type="InterPro" id="IPR036599">
    <property type="entry name" value="DNA_ligase_N_sf"/>
</dbReference>
<dbReference type="InterPro" id="IPR050191">
    <property type="entry name" value="ATP-dep_DNA_ligase"/>
</dbReference>
<evidence type="ECO:0000256" key="1">
    <source>
        <dbReference type="ARBA" id="ARBA00007572"/>
    </source>
</evidence>